<dbReference type="AlphaFoldDB" id="L7U980"/>
<proteinExistence type="predicted"/>
<organism evidence="1 2">
    <name type="scientific">Myxococcus stipitatus (strain DSM 14675 / JCM 12634 / Mx s8)</name>
    <dbReference type="NCBI Taxonomy" id="1278073"/>
    <lineage>
        <taxon>Bacteria</taxon>
        <taxon>Pseudomonadati</taxon>
        <taxon>Myxococcota</taxon>
        <taxon>Myxococcia</taxon>
        <taxon>Myxococcales</taxon>
        <taxon>Cystobacterineae</taxon>
        <taxon>Myxococcaceae</taxon>
        <taxon>Myxococcus</taxon>
    </lineage>
</organism>
<dbReference type="HOGENOM" id="CLU_096785_0_0_7"/>
<dbReference type="PROSITE" id="PS51257">
    <property type="entry name" value="PROKAR_LIPOPROTEIN"/>
    <property type="match status" value="1"/>
</dbReference>
<dbReference type="KEGG" id="msd:MYSTI_04166"/>
<dbReference type="EMBL" id="CP004025">
    <property type="protein sequence ID" value="AGC45466.1"/>
    <property type="molecule type" value="Genomic_DNA"/>
</dbReference>
<sequence>MICRLSATALAASLAAACGSATVGTVGPQASAKWVGPAVPTPDGGQVTTSIYYGPWSCSAAWWRRCEARCAGEGHALKGCIWLADIKGDWRGRFLFAPAEAGGRLAITHCCCDYPTVSDVSALRRLWENARRGYRNAWAEEFGAWPRSGGDNWPGHHIHDLLHGGHPTARNNVLPMPREVHEVANQAYPQCYSGDSRWSTIGVDRPYAD</sequence>
<evidence type="ECO:0008006" key="3">
    <source>
        <dbReference type="Google" id="ProtNLM"/>
    </source>
</evidence>
<evidence type="ECO:0000313" key="2">
    <source>
        <dbReference type="Proteomes" id="UP000011131"/>
    </source>
</evidence>
<dbReference type="PATRIC" id="fig|1278073.3.peg.4238"/>
<dbReference type="Proteomes" id="UP000011131">
    <property type="component" value="Chromosome"/>
</dbReference>
<keyword evidence="2" id="KW-1185">Reference proteome</keyword>
<accession>L7U980</accession>
<dbReference type="OrthoDB" id="5499871at2"/>
<protein>
    <recommendedName>
        <fullName evidence="3">Lipoprotein</fullName>
    </recommendedName>
</protein>
<reference evidence="1 2" key="1">
    <citation type="journal article" date="2013" name="Genome Announc.">
        <title>Complete genome sequence of Myxococcus stipitatus strain DSM 14675, a fruiting myxobacterium.</title>
        <authorList>
            <person name="Huntley S."/>
            <person name="Kneip S."/>
            <person name="Treuner-Lange A."/>
            <person name="Sogaard-Andersen L."/>
        </authorList>
    </citation>
    <scope>NUCLEOTIDE SEQUENCE [LARGE SCALE GENOMIC DNA]</scope>
    <source>
        <strain evidence="2">DSM 14675 / JCM 12634 / Mx s8</strain>
    </source>
</reference>
<gene>
    <name evidence="1" type="ordered locus">MYSTI_04166</name>
</gene>
<evidence type="ECO:0000313" key="1">
    <source>
        <dbReference type="EMBL" id="AGC45466.1"/>
    </source>
</evidence>
<name>L7U980_MYXSD</name>